<reference evidence="1" key="1">
    <citation type="submission" date="2023-10" db="EMBL/GenBank/DDBJ databases">
        <title>Chromosome-level genome of the transformable northern wattle, Acacia crassicarpa.</title>
        <authorList>
            <person name="Massaro I."/>
            <person name="Sinha N.R."/>
            <person name="Poethig S."/>
            <person name="Leichty A.R."/>
        </authorList>
    </citation>
    <scope>NUCLEOTIDE SEQUENCE</scope>
    <source>
        <strain evidence="1">Acra3RX</strain>
        <tissue evidence="1">Leaf</tissue>
    </source>
</reference>
<protein>
    <submittedName>
        <fullName evidence="1">Uncharacterized protein</fullName>
    </submittedName>
</protein>
<dbReference type="PANTHER" id="PTHR48167:SF2">
    <property type="entry name" value="EXPRESSED PROTEIN"/>
    <property type="match status" value="1"/>
</dbReference>
<dbReference type="InterPro" id="IPR035979">
    <property type="entry name" value="RBD_domain_sf"/>
</dbReference>
<sequence length="226" mass="26253">MSLLRAALRSNSTFSTLQDCHGFPPLLRATSRMFFSSEAQQPPQDPLAESFMQAPRQGLAYGKVLGIRNYTLKTDIIHFLEDSNLTMEDVKVDYDRYFTPRAMMLQFHSHRDYDQAFRHIARNGRLYRLERVDRAQWDIVTPCDGKTILMRGFPRNALLDDVERFLHGYDYDQPSINIFLRQGDSLGNPIKMATVRFRSRIEAMNAFITKNTTFCLNNQISIMVLQ</sequence>
<organism evidence="1 2">
    <name type="scientific">Acacia crassicarpa</name>
    <name type="common">northern wattle</name>
    <dbReference type="NCBI Taxonomy" id="499986"/>
    <lineage>
        <taxon>Eukaryota</taxon>
        <taxon>Viridiplantae</taxon>
        <taxon>Streptophyta</taxon>
        <taxon>Embryophyta</taxon>
        <taxon>Tracheophyta</taxon>
        <taxon>Spermatophyta</taxon>
        <taxon>Magnoliopsida</taxon>
        <taxon>eudicotyledons</taxon>
        <taxon>Gunneridae</taxon>
        <taxon>Pentapetalae</taxon>
        <taxon>rosids</taxon>
        <taxon>fabids</taxon>
        <taxon>Fabales</taxon>
        <taxon>Fabaceae</taxon>
        <taxon>Caesalpinioideae</taxon>
        <taxon>mimosoid clade</taxon>
        <taxon>Acacieae</taxon>
        <taxon>Acacia</taxon>
    </lineage>
</organism>
<accession>A0AAE1JLG2</accession>
<dbReference type="GO" id="GO:0003676">
    <property type="term" value="F:nucleic acid binding"/>
    <property type="evidence" value="ECO:0007669"/>
    <property type="project" value="InterPro"/>
</dbReference>
<evidence type="ECO:0000313" key="1">
    <source>
        <dbReference type="EMBL" id="KAK4272922.1"/>
    </source>
</evidence>
<comment type="caution">
    <text evidence="1">The sequence shown here is derived from an EMBL/GenBank/DDBJ whole genome shotgun (WGS) entry which is preliminary data.</text>
</comment>
<name>A0AAE1JLG2_9FABA</name>
<dbReference type="EMBL" id="JAWXYG010000005">
    <property type="protein sequence ID" value="KAK4272922.1"/>
    <property type="molecule type" value="Genomic_DNA"/>
</dbReference>
<proteinExistence type="predicted"/>
<gene>
    <name evidence="1" type="ORF">QN277_021412</name>
</gene>
<dbReference type="SUPFAM" id="SSF54928">
    <property type="entry name" value="RNA-binding domain, RBD"/>
    <property type="match status" value="1"/>
</dbReference>
<dbReference type="AlphaFoldDB" id="A0AAE1JLG2"/>
<dbReference type="PANTHER" id="PTHR48167">
    <property type="entry name" value="EXPRESSED PROTEIN"/>
    <property type="match status" value="1"/>
</dbReference>
<keyword evidence="2" id="KW-1185">Reference proteome</keyword>
<dbReference type="Proteomes" id="UP001293593">
    <property type="component" value="Unassembled WGS sequence"/>
</dbReference>
<evidence type="ECO:0000313" key="2">
    <source>
        <dbReference type="Proteomes" id="UP001293593"/>
    </source>
</evidence>